<evidence type="ECO:0000313" key="1">
    <source>
        <dbReference type="EMBL" id="KAI4859731.1"/>
    </source>
</evidence>
<dbReference type="Proteomes" id="UP001497700">
    <property type="component" value="Unassembled WGS sequence"/>
</dbReference>
<comment type="caution">
    <text evidence="1">The sequence shown here is derived from an EMBL/GenBank/DDBJ whole genome shotgun (WGS) entry which is preliminary data.</text>
</comment>
<dbReference type="EMBL" id="MU393616">
    <property type="protein sequence ID" value="KAI4859731.1"/>
    <property type="molecule type" value="Genomic_DNA"/>
</dbReference>
<organism evidence="1 2">
    <name type="scientific">Hypoxylon rubiginosum</name>
    <dbReference type="NCBI Taxonomy" id="110542"/>
    <lineage>
        <taxon>Eukaryota</taxon>
        <taxon>Fungi</taxon>
        <taxon>Dikarya</taxon>
        <taxon>Ascomycota</taxon>
        <taxon>Pezizomycotina</taxon>
        <taxon>Sordariomycetes</taxon>
        <taxon>Xylariomycetidae</taxon>
        <taxon>Xylariales</taxon>
        <taxon>Hypoxylaceae</taxon>
        <taxon>Hypoxylon</taxon>
    </lineage>
</organism>
<evidence type="ECO:0000313" key="2">
    <source>
        <dbReference type="Proteomes" id="UP001497700"/>
    </source>
</evidence>
<keyword evidence="2" id="KW-1185">Reference proteome</keyword>
<protein>
    <submittedName>
        <fullName evidence="1">Transaldolase</fullName>
    </submittedName>
</protein>
<accession>A0ACB9YJZ7</accession>
<gene>
    <name evidence="1" type="ORF">F4820DRAFT_142072</name>
</gene>
<proteinExistence type="predicted"/>
<name>A0ACB9YJZ7_9PEZI</name>
<reference evidence="1 2" key="1">
    <citation type="journal article" date="2022" name="New Phytol.">
        <title>Ecological generalism drives hyperdiversity of secondary metabolite gene clusters in xylarialean endophytes.</title>
        <authorList>
            <person name="Franco M.E.E."/>
            <person name="Wisecaver J.H."/>
            <person name="Arnold A.E."/>
            <person name="Ju Y.M."/>
            <person name="Slot J.C."/>
            <person name="Ahrendt S."/>
            <person name="Moore L.P."/>
            <person name="Eastman K.E."/>
            <person name="Scott K."/>
            <person name="Konkel Z."/>
            <person name="Mondo S.J."/>
            <person name="Kuo A."/>
            <person name="Hayes R.D."/>
            <person name="Haridas S."/>
            <person name="Andreopoulos B."/>
            <person name="Riley R."/>
            <person name="LaButti K."/>
            <person name="Pangilinan J."/>
            <person name="Lipzen A."/>
            <person name="Amirebrahimi M."/>
            <person name="Yan J."/>
            <person name="Adam C."/>
            <person name="Keymanesh K."/>
            <person name="Ng V."/>
            <person name="Louie K."/>
            <person name="Northen T."/>
            <person name="Drula E."/>
            <person name="Henrissat B."/>
            <person name="Hsieh H.M."/>
            <person name="Youens-Clark K."/>
            <person name="Lutzoni F."/>
            <person name="Miadlikowska J."/>
            <person name="Eastwood D.C."/>
            <person name="Hamelin R.C."/>
            <person name="Grigoriev I.V."/>
            <person name="U'Ren J.M."/>
        </authorList>
    </citation>
    <scope>NUCLEOTIDE SEQUENCE [LARGE SCALE GENOMIC DNA]</scope>
    <source>
        <strain evidence="1 2">CBS 119005</strain>
    </source>
</reference>
<sequence length="365" mass="40492">MAPVTWLDKLEEQLNVDVDWMDPEYIKSMQPKIKFHDQTSNQLWVDIQLGDESNADLLKEVVKELKDQGWLAIYTRMAVLMCKKNIDMIQGRVLLQTLPSKAYDTEVTLSHARLYAAEFKRAGISRDRFCIKIPSTGPALNAAKILQQEGIQTLGTALFGVPQAVACSQAGCLYISPYYNETEAHDDPKLWPNVKDPATQHPNSPRIIQILEVYKKLYKETGREQPLVKNASFVSPEEAMAAGEMGCHSATISHTVLNELASRPYDASSQPGQGEPKRAHAYKDARVLPARFEPLLAIDPLSPENKAALDKAAHVDYLANGGKKLDEAIAADPETAKRLKVALELFTGGENRSKEKVEKAIKEAA</sequence>